<keyword evidence="6 15" id="KW-0436">Ligase</keyword>
<evidence type="ECO:0000256" key="3">
    <source>
        <dbReference type="ARBA" id="ARBA00011209"/>
    </source>
</evidence>
<comment type="subunit">
    <text evidence="3 15">Tetramer of two alpha and two beta subunits.</text>
</comment>
<dbReference type="PANTHER" id="PTHR10947">
    <property type="entry name" value="PHENYLALANYL-TRNA SYNTHETASE BETA CHAIN AND LEUCINE-RICH REPEAT-CONTAINING PROTEIN 47"/>
    <property type="match status" value="1"/>
</dbReference>
<dbReference type="SUPFAM" id="SSF55681">
    <property type="entry name" value="Class II aaRS and biotin synthetases"/>
    <property type="match status" value="1"/>
</dbReference>
<dbReference type="SUPFAM" id="SSF46955">
    <property type="entry name" value="Putative DNA-binding domain"/>
    <property type="match status" value="1"/>
</dbReference>
<accession>A0A0F3QHR5</accession>
<dbReference type="InterPro" id="IPR005121">
    <property type="entry name" value="Fdx_antiC-bd"/>
</dbReference>
<dbReference type="Gene3D" id="2.40.50.140">
    <property type="entry name" value="Nucleic acid-binding proteins"/>
    <property type="match status" value="1"/>
</dbReference>
<dbReference type="EMBL" id="LAOJ01000001">
    <property type="protein sequence ID" value="KJV91812.1"/>
    <property type="molecule type" value="Genomic_DNA"/>
</dbReference>
<feature type="binding site" evidence="15">
    <location>
        <position position="529"/>
    </location>
    <ligand>
        <name>Mg(2+)</name>
        <dbReference type="ChEBI" id="CHEBI:18420"/>
        <note>shared with alpha subunit</note>
    </ligand>
</feature>
<keyword evidence="4 15" id="KW-0963">Cytoplasm</keyword>
<dbReference type="GO" id="GO:0009328">
    <property type="term" value="C:phenylalanine-tRNA ligase complex"/>
    <property type="evidence" value="ECO:0007669"/>
    <property type="project" value="TreeGrafter"/>
</dbReference>
<evidence type="ECO:0000256" key="16">
    <source>
        <dbReference type="PROSITE-ProRule" id="PRU00209"/>
    </source>
</evidence>
<comment type="similarity">
    <text evidence="2 15">Belongs to the phenylalanyl-tRNA synthetase beta subunit family. Type 1 subfamily.</text>
</comment>
<feature type="binding site" evidence="15">
    <location>
        <position position="538"/>
    </location>
    <ligand>
        <name>Mg(2+)</name>
        <dbReference type="ChEBI" id="CHEBI:18420"/>
        <note>shared with alpha subunit</note>
    </ligand>
</feature>
<evidence type="ECO:0000259" key="18">
    <source>
        <dbReference type="PROSITE" id="PS51447"/>
    </source>
</evidence>
<dbReference type="InterPro" id="IPR004532">
    <property type="entry name" value="Phe-tRNA-ligase_IIc_bsu_bact"/>
</dbReference>
<name>A0A0F3QHR5_RICBE</name>
<evidence type="ECO:0000259" key="19">
    <source>
        <dbReference type="PROSITE" id="PS51483"/>
    </source>
</evidence>
<feature type="domain" description="FDX-ACB" evidence="18">
    <location>
        <begin position="776"/>
        <end position="869"/>
    </location>
</feature>
<dbReference type="AlphaFoldDB" id="A0A0F3QHR5"/>
<dbReference type="Gene3D" id="3.30.70.380">
    <property type="entry name" value="Ferrodoxin-fold anticodon-binding domain"/>
    <property type="match status" value="1"/>
</dbReference>
<evidence type="ECO:0000313" key="21">
    <source>
        <dbReference type="Proteomes" id="UP000033689"/>
    </source>
</evidence>
<dbReference type="InterPro" id="IPR005728">
    <property type="entry name" value="RPE1"/>
</dbReference>
<dbReference type="EC" id="6.1.1.20" evidence="15"/>
<dbReference type="GO" id="GO:0006432">
    <property type="term" value="P:phenylalanyl-tRNA aminoacylation"/>
    <property type="evidence" value="ECO:0007669"/>
    <property type="project" value="UniProtKB-UniRule"/>
</dbReference>
<feature type="binding site" evidence="15">
    <location>
        <position position="539"/>
    </location>
    <ligand>
        <name>Mg(2+)</name>
        <dbReference type="ChEBI" id="CHEBI:18420"/>
        <note>shared with alpha subunit</note>
    </ligand>
</feature>
<dbReference type="Pfam" id="PF01588">
    <property type="entry name" value="tRNA_bind"/>
    <property type="match status" value="1"/>
</dbReference>
<dbReference type="CDD" id="cd00769">
    <property type="entry name" value="PheRS_beta_core"/>
    <property type="match status" value="1"/>
</dbReference>
<dbReference type="CDD" id="cd02796">
    <property type="entry name" value="tRNA_bind_bactPheRS"/>
    <property type="match status" value="1"/>
</dbReference>
<dbReference type="SMART" id="SM00874">
    <property type="entry name" value="B5"/>
    <property type="match status" value="1"/>
</dbReference>
<feature type="domain" description="TRNA-binding" evidence="17">
    <location>
        <begin position="39"/>
        <end position="148"/>
    </location>
</feature>
<feature type="domain" description="B5" evidence="19">
    <location>
        <begin position="427"/>
        <end position="551"/>
    </location>
</feature>
<evidence type="ECO:0000256" key="7">
    <source>
        <dbReference type="ARBA" id="ARBA00022723"/>
    </source>
</evidence>
<dbReference type="Pfam" id="PF17759">
    <property type="entry name" value="tRNA_synthFbeta"/>
    <property type="match status" value="1"/>
</dbReference>
<dbReference type="HAMAP" id="MF_00283">
    <property type="entry name" value="Phe_tRNA_synth_beta1"/>
    <property type="match status" value="1"/>
</dbReference>
<dbReference type="GO" id="GO:0000287">
    <property type="term" value="F:magnesium ion binding"/>
    <property type="evidence" value="ECO:0007669"/>
    <property type="project" value="UniProtKB-UniRule"/>
</dbReference>
<dbReference type="PANTHER" id="PTHR10947:SF0">
    <property type="entry name" value="PHENYLALANINE--TRNA LIGASE BETA SUBUNIT"/>
    <property type="match status" value="1"/>
</dbReference>
<dbReference type="InterPro" id="IPR020825">
    <property type="entry name" value="Phe-tRNA_synthase-like_B3/B4"/>
</dbReference>
<dbReference type="GO" id="GO:0000049">
    <property type="term" value="F:tRNA binding"/>
    <property type="evidence" value="ECO:0007669"/>
    <property type="project" value="UniProtKB-UniRule"/>
</dbReference>
<dbReference type="InterPro" id="IPR012340">
    <property type="entry name" value="NA-bd_OB-fold"/>
</dbReference>
<keyword evidence="9 15" id="KW-0067">ATP-binding</keyword>
<dbReference type="Pfam" id="PF03483">
    <property type="entry name" value="B3_4"/>
    <property type="match status" value="1"/>
</dbReference>
<dbReference type="InterPro" id="IPR002547">
    <property type="entry name" value="tRNA-bd_dom"/>
</dbReference>
<dbReference type="NCBIfam" id="NF045760">
    <property type="entry name" value="YtpR"/>
    <property type="match status" value="1"/>
</dbReference>
<evidence type="ECO:0000256" key="11">
    <source>
        <dbReference type="ARBA" id="ARBA00022884"/>
    </source>
</evidence>
<evidence type="ECO:0000256" key="6">
    <source>
        <dbReference type="ARBA" id="ARBA00022598"/>
    </source>
</evidence>
<protein>
    <recommendedName>
        <fullName evidence="15">Phenylalanine--tRNA ligase beta subunit</fullName>
        <ecNumber evidence="15">6.1.1.20</ecNumber>
    </recommendedName>
    <alternativeName>
        <fullName evidence="15">Phenylalanyl-tRNA synthetase beta subunit</fullName>
        <shortName evidence="15">PheRS</shortName>
    </alternativeName>
</protein>
<dbReference type="RefSeq" id="WP_045799610.1">
    <property type="nucleotide sequence ID" value="NZ_LAOJ01000001.1"/>
</dbReference>
<dbReference type="SMART" id="SM00873">
    <property type="entry name" value="B3_4"/>
    <property type="match status" value="1"/>
</dbReference>
<evidence type="ECO:0000256" key="9">
    <source>
        <dbReference type="ARBA" id="ARBA00022840"/>
    </source>
</evidence>
<dbReference type="NCBIfam" id="TIGR00472">
    <property type="entry name" value="pheT_bact"/>
    <property type="match status" value="1"/>
</dbReference>
<dbReference type="SUPFAM" id="SSF56037">
    <property type="entry name" value="PheT/TilS domain"/>
    <property type="match status" value="1"/>
</dbReference>
<comment type="caution">
    <text evidence="20">The sequence shown here is derived from an EMBL/GenBank/DDBJ whole genome shotgun (WGS) entry which is preliminary data.</text>
</comment>
<dbReference type="InterPro" id="IPR009061">
    <property type="entry name" value="DNA-bd_dom_put_sf"/>
</dbReference>
<dbReference type="InterPro" id="IPR045060">
    <property type="entry name" value="Phe-tRNA-ligase_IIc_bsu"/>
</dbReference>
<dbReference type="PROSITE" id="PS51483">
    <property type="entry name" value="B5"/>
    <property type="match status" value="1"/>
</dbReference>
<dbReference type="STRING" id="33990.A3306_05670"/>
<dbReference type="InterPro" id="IPR005147">
    <property type="entry name" value="tRNA_synthase_B5-dom"/>
</dbReference>
<comment type="cofactor">
    <cofactor evidence="15">
        <name>Mg(2+)</name>
        <dbReference type="ChEBI" id="CHEBI:18420"/>
    </cofactor>
    <text evidence="15">Binds 2 magnesium ions per tetramer.</text>
</comment>
<keyword evidence="7 15" id="KW-0479">Metal-binding</keyword>
<dbReference type="InterPro" id="IPR033714">
    <property type="entry name" value="tRNA_bind_bactPheRS"/>
</dbReference>
<dbReference type="Gene3D" id="3.50.40.10">
    <property type="entry name" value="Phenylalanyl-trna Synthetase, Chain B, domain 3"/>
    <property type="match status" value="1"/>
</dbReference>
<dbReference type="InterPro" id="IPR041616">
    <property type="entry name" value="PheRS_beta_core"/>
</dbReference>
<evidence type="ECO:0000313" key="20">
    <source>
        <dbReference type="EMBL" id="KJV91812.1"/>
    </source>
</evidence>
<evidence type="ECO:0000256" key="12">
    <source>
        <dbReference type="ARBA" id="ARBA00022917"/>
    </source>
</evidence>
<evidence type="ECO:0000259" key="17">
    <source>
        <dbReference type="PROSITE" id="PS50886"/>
    </source>
</evidence>
<dbReference type="GO" id="GO:0004826">
    <property type="term" value="F:phenylalanine-tRNA ligase activity"/>
    <property type="evidence" value="ECO:0007669"/>
    <property type="project" value="UniProtKB-UniRule"/>
</dbReference>
<gene>
    <name evidence="15 20" type="primary">pheT</name>
    <name evidence="20" type="ORF">RBEMOGI_0424</name>
</gene>
<keyword evidence="12 15" id="KW-0648">Protein biosynthesis</keyword>
<evidence type="ECO:0000256" key="13">
    <source>
        <dbReference type="ARBA" id="ARBA00023146"/>
    </source>
</evidence>
<keyword evidence="8 15" id="KW-0547">Nucleotide-binding</keyword>
<keyword evidence="5 16" id="KW-0820">tRNA-binding</keyword>
<dbReference type="InterPro" id="IPR045864">
    <property type="entry name" value="aa-tRNA-synth_II/BPL/LPL"/>
</dbReference>
<dbReference type="Gene3D" id="3.30.56.10">
    <property type="match status" value="2"/>
</dbReference>
<dbReference type="FunFam" id="2.40.50.140:FF:000045">
    <property type="entry name" value="Phenylalanine--tRNA ligase beta subunit"/>
    <property type="match status" value="1"/>
</dbReference>
<sequence length="870" mass="96905">MKFTLSWLKQFLDTSASVTEIAESLTAIGLEVEEIIDKAADLQKFEVAYIVSTKPHPSADKLKICEVETKNGNLQIVCGASNARAGIKVVLANIGVEIPNGKFKIKESNIRGEKSCGMLCSEEELFLASESEGIIELPEDAVVGEPFTKYYGLDDPVFVINVTPNRGDALSVYGIARDLSAKGIGTLKELEIPAVKSTFSSKVKLNIKDKEACPLFTFREIRNLKNKPSPDWLQKLLKNIGVKPISSIVDVTNYMSYSFGQPMHAYDADKIGGGIVVDRHCEENVIPRLDCGISGEESVIQDPVVKPRDDNRGFHALNDKKYLLNKSDLVIKDENGVQALAGIIGGISSSCDSNTMNILLEAACFNAKMVAASGRRLQIDTDSRYRFERNIDRNFTEKALNIATDLILSICDGGEVSEIVISGEKEPAKKTLDFPAGYLEKITGIKLTILLHNEANKGEFVGNTEHSIAAYKEVREDASTGLTPKLPLEASYVKGLNIKGIEAILNKLGFATDTEKDVIKITPPSWRHDINILEDVVEEITRIYGYDKIESIKLPELEQDNNRLREHKRISSFKRILASKGYDEVVTNSFMNSKDAKLFTELKDELFLLNPISVEDNYMRPTIVPNLLDIVRKNLARSIKDMAFFEVGPNFIGLNTEATYLTAILTGSYNSKNPHSIGRSYDIFDLKSDLETVFDYAGLSIEKCIVSNQATPLYYHPTRSVNLALGKNLLGHFGQIHPKILKHYDIKEEVFAFELNITNLPAPKAKFGKRDEFIISDYQANFRDYAFIIARDQPVGEIISYINNFNKKLVKSVILFDIYSGDKLPSGKKSIAIRVGLQADDRTLNEDDLNSFSKDLIANIEQKFQGTLRE</sequence>
<dbReference type="SMART" id="SM00896">
    <property type="entry name" value="FDX-ACB"/>
    <property type="match status" value="1"/>
</dbReference>
<evidence type="ECO:0000256" key="14">
    <source>
        <dbReference type="ARBA" id="ARBA00049255"/>
    </source>
</evidence>
<dbReference type="PATRIC" id="fig|1359194.3.peg.437"/>
<organism evidence="20 21">
    <name type="scientific">Rickettsia bellii str. RML Mogi</name>
    <dbReference type="NCBI Taxonomy" id="1359194"/>
    <lineage>
        <taxon>Bacteria</taxon>
        <taxon>Pseudomonadati</taxon>
        <taxon>Pseudomonadota</taxon>
        <taxon>Alphaproteobacteria</taxon>
        <taxon>Rickettsiales</taxon>
        <taxon>Rickettsiaceae</taxon>
        <taxon>Rickettsieae</taxon>
        <taxon>Rickettsia</taxon>
        <taxon>belli group</taxon>
    </lineage>
</organism>
<dbReference type="InterPro" id="IPR036690">
    <property type="entry name" value="Fdx_antiC-bd_sf"/>
</dbReference>
<dbReference type="NCBIfam" id="TIGR01045">
    <property type="entry name" value="RPE1"/>
    <property type="match status" value="1"/>
</dbReference>
<dbReference type="SUPFAM" id="SSF54991">
    <property type="entry name" value="Anticodon-binding domain of PheRS"/>
    <property type="match status" value="1"/>
</dbReference>
<comment type="subcellular location">
    <subcellularLocation>
        <location evidence="1 15">Cytoplasm</location>
    </subcellularLocation>
</comment>
<dbReference type="PROSITE" id="PS51447">
    <property type="entry name" value="FDX_ACB"/>
    <property type="match status" value="1"/>
</dbReference>
<keyword evidence="13 15" id="KW-0030">Aminoacyl-tRNA synthetase</keyword>
<evidence type="ECO:0000256" key="2">
    <source>
        <dbReference type="ARBA" id="ARBA00008653"/>
    </source>
</evidence>
<dbReference type="InterPro" id="IPR005146">
    <property type="entry name" value="B3/B4_tRNA-bd"/>
</dbReference>
<evidence type="ECO:0000256" key="10">
    <source>
        <dbReference type="ARBA" id="ARBA00022842"/>
    </source>
</evidence>
<feature type="binding site" evidence="15">
    <location>
        <position position="535"/>
    </location>
    <ligand>
        <name>Mg(2+)</name>
        <dbReference type="ChEBI" id="CHEBI:18420"/>
        <note>shared with alpha subunit</note>
    </ligand>
</feature>
<evidence type="ECO:0000256" key="15">
    <source>
        <dbReference type="HAMAP-Rule" id="MF_00283"/>
    </source>
</evidence>
<dbReference type="GO" id="GO:0005524">
    <property type="term" value="F:ATP binding"/>
    <property type="evidence" value="ECO:0007669"/>
    <property type="project" value="UniProtKB-UniRule"/>
</dbReference>
<dbReference type="Gene3D" id="3.30.930.10">
    <property type="entry name" value="Bira Bifunctional Protein, Domain 2"/>
    <property type="match status" value="1"/>
</dbReference>
<proteinExistence type="inferred from homology"/>
<keyword evidence="10 15" id="KW-0460">Magnesium</keyword>
<keyword evidence="11 16" id="KW-0694">RNA-binding</keyword>
<evidence type="ECO:0000256" key="5">
    <source>
        <dbReference type="ARBA" id="ARBA00022555"/>
    </source>
</evidence>
<dbReference type="Pfam" id="PF03147">
    <property type="entry name" value="FDX-ACB"/>
    <property type="match status" value="1"/>
</dbReference>
<reference evidence="20 21" key="1">
    <citation type="submission" date="2015-02" db="EMBL/GenBank/DDBJ databases">
        <title>Genome Sequencing of Rickettsiales.</title>
        <authorList>
            <person name="Daugherty S.C."/>
            <person name="Su Q."/>
            <person name="Abolude K."/>
            <person name="Beier-Sexton M."/>
            <person name="Carlyon J.A."/>
            <person name="Carter R."/>
            <person name="Day N.P."/>
            <person name="Dumler S.J."/>
            <person name="Dyachenko V."/>
            <person name="Godinez A."/>
            <person name="Kurtti T.J."/>
            <person name="Lichay M."/>
            <person name="Mullins K.E."/>
            <person name="Ott S."/>
            <person name="Pappas-Brown V."/>
            <person name="Paris D.H."/>
            <person name="Patel P."/>
            <person name="Richards A.L."/>
            <person name="Sadzewicz L."/>
            <person name="Sears K."/>
            <person name="Seidman D."/>
            <person name="Sengamalay N."/>
            <person name="Stenos J."/>
            <person name="Tallon L.J."/>
            <person name="Vincent G."/>
            <person name="Fraser C.M."/>
            <person name="Munderloh U."/>
            <person name="Dunning-Hotopp J.C."/>
        </authorList>
    </citation>
    <scope>NUCLEOTIDE SEQUENCE [LARGE SCALE GENOMIC DNA]</scope>
    <source>
        <strain evidence="20 21">RML Mogi</strain>
    </source>
</reference>
<evidence type="ECO:0000256" key="8">
    <source>
        <dbReference type="ARBA" id="ARBA00022741"/>
    </source>
</evidence>
<dbReference type="PROSITE" id="PS50886">
    <property type="entry name" value="TRBD"/>
    <property type="match status" value="1"/>
</dbReference>
<dbReference type="Pfam" id="PF03484">
    <property type="entry name" value="B5"/>
    <property type="match status" value="1"/>
</dbReference>
<comment type="catalytic activity">
    <reaction evidence="14 15">
        <text>tRNA(Phe) + L-phenylalanine + ATP = L-phenylalanyl-tRNA(Phe) + AMP + diphosphate + H(+)</text>
        <dbReference type="Rhea" id="RHEA:19413"/>
        <dbReference type="Rhea" id="RHEA-COMP:9668"/>
        <dbReference type="Rhea" id="RHEA-COMP:9699"/>
        <dbReference type="ChEBI" id="CHEBI:15378"/>
        <dbReference type="ChEBI" id="CHEBI:30616"/>
        <dbReference type="ChEBI" id="CHEBI:33019"/>
        <dbReference type="ChEBI" id="CHEBI:58095"/>
        <dbReference type="ChEBI" id="CHEBI:78442"/>
        <dbReference type="ChEBI" id="CHEBI:78531"/>
        <dbReference type="ChEBI" id="CHEBI:456215"/>
        <dbReference type="EC" id="6.1.1.20"/>
    </reaction>
</comment>
<dbReference type="Proteomes" id="UP000033689">
    <property type="component" value="Unassembled WGS sequence"/>
</dbReference>
<dbReference type="SUPFAM" id="SSF50249">
    <property type="entry name" value="Nucleic acid-binding proteins"/>
    <property type="match status" value="1"/>
</dbReference>
<evidence type="ECO:0000256" key="1">
    <source>
        <dbReference type="ARBA" id="ARBA00004496"/>
    </source>
</evidence>
<evidence type="ECO:0000256" key="4">
    <source>
        <dbReference type="ARBA" id="ARBA00022490"/>
    </source>
</evidence>